<keyword evidence="3 8" id="KW-0813">Transport</keyword>
<dbReference type="InParanoid" id="A0A1Y2EB86"/>
<evidence type="ECO:0000256" key="7">
    <source>
        <dbReference type="ARBA" id="ARBA00023136"/>
    </source>
</evidence>
<dbReference type="FunCoup" id="A0A1Y2EB86">
    <property type="interactions" value="488"/>
</dbReference>
<dbReference type="InterPro" id="IPR004698">
    <property type="entry name" value="Zn/Fe_permease_fun/pln"/>
</dbReference>
<dbReference type="GeneID" id="63771661"/>
<reference evidence="10 11" key="1">
    <citation type="submission" date="2016-07" db="EMBL/GenBank/DDBJ databases">
        <title>Pervasive Adenine N6-methylation of Active Genes in Fungi.</title>
        <authorList>
            <consortium name="DOE Joint Genome Institute"/>
            <person name="Mondo S.J."/>
            <person name="Dannebaum R.O."/>
            <person name="Kuo R.C."/>
            <person name="Labutti K."/>
            <person name="Haridas S."/>
            <person name="Kuo A."/>
            <person name="Salamov A."/>
            <person name="Ahrendt S.R."/>
            <person name="Lipzen A."/>
            <person name="Sullivan W."/>
            <person name="Andreopoulos W.B."/>
            <person name="Clum A."/>
            <person name="Lindquist E."/>
            <person name="Daum C."/>
            <person name="Ramamoorthy G.K."/>
            <person name="Gryganskyi A."/>
            <person name="Culley D."/>
            <person name="Magnuson J.K."/>
            <person name="James T.Y."/>
            <person name="O'Malley M.A."/>
            <person name="Stajich J.E."/>
            <person name="Spatafora J.W."/>
            <person name="Visel A."/>
            <person name="Grigoriev I.V."/>
        </authorList>
    </citation>
    <scope>NUCLEOTIDE SEQUENCE [LARGE SCALE GENOMIC DNA]</scope>
    <source>
        <strain evidence="10 11">CBS 129021</strain>
    </source>
</reference>
<evidence type="ECO:0000256" key="5">
    <source>
        <dbReference type="ARBA" id="ARBA00022989"/>
    </source>
</evidence>
<comment type="caution">
    <text evidence="10">The sequence shown here is derived from an EMBL/GenBank/DDBJ whole genome shotgun (WGS) entry which is preliminary data.</text>
</comment>
<evidence type="ECO:0000256" key="1">
    <source>
        <dbReference type="ARBA" id="ARBA00004141"/>
    </source>
</evidence>
<feature type="transmembrane region" description="Helical" evidence="8">
    <location>
        <begin position="81"/>
        <end position="103"/>
    </location>
</feature>
<evidence type="ECO:0000313" key="10">
    <source>
        <dbReference type="EMBL" id="ORY68526.1"/>
    </source>
</evidence>
<evidence type="ECO:0000256" key="8">
    <source>
        <dbReference type="RuleBase" id="RU362088"/>
    </source>
</evidence>
<dbReference type="RefSeq" id="XP_040718813.1">
    <property type="nucleotide sequence ID" value="XM_040855449.1"/>
</dbReference>
<dbReference type="GO" id="GO:0005886">
    <property type="term" value="C:plasma membrane"/>
    <property type="evidence" value="ECO:0007669"/>
    <property type="project" value="EnsemblFungi"/>
</dbReference>
<comment type="subcellular location">
    <subcellularLocation>
        <location evidence="1 8">Membrane</location>
        <topology evidence="1 8">Multi-pass membrane protein</topology>
    </subcellularLocation>
</comment>
<feature type="transmembrane region" description="Helical" evidence="8">
    <location>
        <begin position="241"/>
        <end position="262"/>
    </location>
</feature>
<evidence type="ECO:0000256" key="6">
    <source>
        <dbReference type="ARBA" id="ARBA00023065"/>
    </source>
</evidence>
<feature type="transmembrane region" description="Helical" evidence="8">
    <location>
        <begin position="335"/>
        <end position="358"/>
    </location>
</feature>
<dbReference type="AlphaFoldDB" id="A0A1Y2EB86"/>
<name>A0A1Y2EB86_9PEZI</name>
<protein>
    <submittedName>
        <fullName evidence="10">Zinc/iron permease</fullName>
    </submittedName>
</protein>
<feature type="transmembrane region" description="Helical" evidence="8">
    <location>
        <begin position="49"/>
        <end position="69"/>
    </location>
</feature>
<feature type="compositionally biased region" description="Polar residues" evidence="9">
    <location>
        <begin position="171"/>
        <end position="200"/>
    </location>
</feature>
<keyword evidence="7 8" id="KW-0472">Membrane</keyword>
<dbReference type="PANTHER" id="PTHR11040">
    <property type="entry name" value="ZINC/IRON TRANSPORTER"/>
    <property type="match status" value="1"/>
</dbReference>
<evidence type="ECO:0000256" key="2">
    <source>
        <dbReference type="ARBA" id="ARBA00006939"/>
    </source>
</evidence>
<sequence length="397" mass="42622">MSHFTQGIGALLKLRQDADAGAEEEVSGFQVITDCDSGNEYDGRMNVRISAIFVILIGSLLGALMPVALARSSRLQVPKMAFFIAKYFGSGVIIATAFMHLLIPAFEALGSPCLEGLDISEYAWAGGITFMTIMVMFTIELLVSHFDIFGGHDHDAEGSDPSLDILKKNSEASTPPAQNQKTDIESGINTQDNGDQSRGSTGFKGLPNDVSYPPGGEDHLGHHRDHTENDSHAAFAAQMTAIFILEFGVIFHSIFIGLTLAVAGEEFIVLYIVLVFHQTFEGLGLGSRLATTQWPRSKAYMPYLLATLYALSTPIAIAAGLGVRQTLSPGGTTTLIINGVFDAISAGILIYTGLVELLAHEFMFNPHMRKAGLKTQMFALGCVMLGGALMALLAKWA</sequence>
<organism evidence="10 11">
    <name type="scientific">Pseudomassariella vexata</name>
    <dbReference type="NCBI Taxonomy" id="1141098"/>
    <lineage>
        <taxon>Eukaryota</taxon>
        <taxon>Fungi</taxon>
        <taxon>Dikarya</taxon>
        <taxon>Ascomycota</taxon>
        <taxon>Pezizomycotina</taxon>
        <taxon>Sordariomycetes</taxon>
        <taxon>Xylariomycetidae</taxon>
        <taxon>Amphisphaeriales</taxon>
        <taxon>Pseudomassariaceae</taxon>
        <taxon>Pseudomassariella</taxon>
    </lineage>
</organism>
<keyword evidence="5 8" id="KW-1133">Transmembrane helix</keyword>
<dbReference type="EMBL" id="MCFJ01000003">
    <property type="protein sequence ID" value="ORY68526.1"/>
    <property type="molecule type" value="Genomic_DNA"/>
</dbReference>
<dbReference type="PANTHER" id="PTHR11040:SF69">
    <property type="entry name" value="ZINC-REGULATED TRANSPORTER 2"/>
    <property type="match status" value="1"/>
</dbReference>
<keyword evidence="4 8" id="KW-0812">Transmembrane</keyword>
<evidence type="ECO:0000313" key="11">
    <source>
        <dbReference type="Proteomes" id="UP000193689"/>
    </source>
</evidence>
<dbReference type="GO" id="GO:0071578">
    <property type="term" value="P:zinc ion import across plasma membrane"/>
    <property type="evidence" value="ECO:0007669"/>
    <property type="project" value="EnsemblFungi"/>
</dbReference>
<accession>A0A1Y2EB86</accession>
<dbReference type="GO" id="GO:0000007">
    <property type="term" value="F:low-affinity zinc ion transmembrane transporter activity"/>
    <property type="evidence" value="ECO:0007669"/>
    <property type="project" value="EnsemblFungi"/>
</dbReference>
<feature type="transmembrane region" description="Helical" evidence="8">
    <location>
        <begin position="268"/>
        <end position="291"/>
    </location>
</feature>
<feature type="transmembrane region" description="Helical" evidence="8">
    <location>
        <begin position="123"/>
        <end position="143"/>
    </location>
</feature>
<keyword evidence="6 8" id="KW-0406">Ion transport</keyword>
<evidence type="ECO:0000256" key="3">
    <source>
        <dbReference type="ARBA" id="ARBA00022448"/>
    </source>
</evidence>
<keyword evidence="11" id="KW-1185">Reference proteome</keyword>
<dbReference type="Proteomes" id="UP000193689">
    <property type="component" value="Unassembled WGS sequence"/>
</dbReference>
<feature type="transmembrane region" description="Helical" evidence="8">
    <location>
        <begin position="303"/>
        <end position="323"/>
    </location>
</feature>
<dbReference type="InterPro" id="IPR003689">
    <property type="entry name" value="ZIP"/>
</dbReference>
<evidence type="ECO:0000256" key="4">
    <source>
        <dbReference type="ARBA" id="ARBA00022692"/>
    </source>
</evidence>
<comment type="similarity">
    <text evidence="2 8">Belongs to the ZIP transporter (TC 2.A.5) family.</text>
</comment>
<evidence type="ECO:0000256" key="9">
    <source>
        <dbReference type="SAM" id="MobiDB-lite"/>
    </source>
</evidence>
<dbReference type="Pfam" id="PF02535">
    <property type="entry name" value="Zip"/>
    <property type="match status" value="1"/>
</dbReference>
<dbReference type="OrthoDB" id="448280at2759"/>
<dbReference type="STRING" id="1141098.A0A1Y2EB86"/>
<dbReference type="NCBIfam" id="TIGR00820">
    <property type="entry name" value="zip"/>
    <property type="match status" value="1"/>
</dbReference>
<feature type="region of interest" description="Disordered" evidence="9">
    <location>
        <begin position="160"/>
        <end position="208"/>
    </location>
</feature>
<feature type="transmembrane region" description="Helical" evidence="8">
    <location>
        <begin position="378"/>
        <end position="396"/>
    </location>
</feature>
<gene>
    <name evidence="10" type="ORF">BCR38DRAFT_336370</name>
</gene>
<proteinExistence type="inferred from homology"/>